<feature type="compositionally biased region" description="Basic residues" evidence="2">
    <location>
        <begin position="467"/>
        <end position="476"/>
    </location>
</feature>
<evidence type="ECO:0000259" key="4">
    <source>
        <dbReference type="Pfam" id="PF05057"/>
    </source>
</evidence>
<feature type="compositionally biased region" description="Polar residues" evidence="2">
    <location>
        <begin position="449"/>
        <end position="461"/>
    </location>
</feature>
<evidence type="ECO:0000313" key="6">
    <source>
        <dbReference type="Proteomes" id="UP000323386"/>
    </source>
</evidence>
<dbReference type="InterPro" id="IPR044294">
    <property type="entry name" value="Lipase-like"/>
</dbReference>
<feature type="domain" description="DUF676" evidence="4">
    <location>
        <begin position="93"/>
        <end position="318"/>
    </location>
</feature>
<feature type="region of interest" description="Disordered" evidence="2">
    <location>
        <begin position="431"/>
        <end position="484"/>
    </location>
</feature>
<comment type="similarity">
    <text evidence="1">Belongs to the putative lipase ROG1 family.</text>
</comment>
<dbReference type="Gene3D" id="3.40.50.1820">
    <property type="entry name" value="alpha/beta hydrolase"/>
    <property type="match status" value="1"/>
</dbReference>
<proteinExistence type="inferred from homology"/>
<name>A0A5C3FDA5_9BASI</name>
<accession>A0A5C3FDA5</accession>
<organism evidence="5 6">
    <name type="scientific">Pseudozyma flocculosa</name>
    <dbReference type="NCBI Taxonomy" id="84751"/>
    <lineage>
        <taxon>Eukaryota</taxon>
        <taxon>Fungi</taxon>
        <taxon>Dikarya</taxon>
        <taxon>Basidiomycota</taxon>
        <taxon>Ustilaginomycotina</taxon>
        <taxon>Ustilaginomycetes</taxon>
        <taxon>Ustilaginales</taxon>
        <taxon>Ustilaginaceae</taxon>
        <taxon>Pseudozyma</taxon>
    </lineage>
</organism>
<dbReference type="InterPro" id="IPR007751">
    <property type="entry name" value="DUF676_lipase-like"/>
</dbReference>
<keyword evidence="6" id="KW-1185">Reference proteome</keyword>
<evidence type="ECO:0000256" key="1">
    <source>
        <dbReference type="ARBA" id="ARBA00007920"/>
    </source>
</evidence>
<keyword evidence="3" id="KW-1133">Transmembrane helix</keyword>
<evidence type="ECO:0000313" key="5">
    <source>
        <dbReference type="EMBL" id="SPO41441.1"/>
    </source>
</evidence>
<feature type="compositionally biased region" description="Polar residues" evidence="2">
    <location>
        <begin position="194"/>
        <end position="203"/>
    </location>
</feature>
<keyword evidence="3" id="KW-0472">Membrane</keyword>
<dbReference type="OrthoDB" id="273452at2759"/>
<feature type="compositionally biased region" description="Polar residues" evidence="2">
    <location>
        <begin position="523"/>
        <end position="533"/>
    </location>
</feature>
<sequence>MSQTSPHAPRVHLVVIHHGLWGDPVHLSYLANTLADHHAGHISPNTASLDPKAVDGGHPQPTTLQQPHDSSNAAPQLVVLNACSNSTSHDTSRPKGAYTHDGIDVCAMRLLQEIYSEVKRLEEHGSLVTKFSIVGYSLGGLIARYTIGLLYVAGFFSTSSPRSSVDPSSTTTPTASSPNGRRSRKRTLDFQSRPLPSSFTTFATPHAGMTPRPGGGRFAKLVASVGSSSLGRTGLQLYMKDSGWSRANIDADGTAAAAAAIAHDETYAPNKHSQSEQGVGLLEAMSEPGSVFVRALASFNRVDFYANAIADMTVPYRSAAVEEHDPFVVPGGLELVRDRQHPTLLSGYRASSALPVQAGIFGRIVTTLKNSPLALFANPRRYPVAFPLNYVMVLFLPILLPGFMGLVVHKLRSQSKDSDKRVEEFERTWARQNGLFPDEDDNDDDDDTSIGTVPTNGSGSAVETAKVKAKSKKPRRRWEERERRLTERHRVAELLDGFEEDLEEAMREVGEDNLDVNPRSPPTAHQASTTSDAPTLAQKGTLRLSDNLHLDASEPPLPEAQHRIVARLNDAKVLPQLRKFLVHYEGLENTHAVIIVRSRDIEAHKRGMDTVQSWVERFVV</sequence>
<dbReference type="SUPFAM" id="SSF53474">
    <property type="entry name" value="alpha/beta-Hydrolases"/>
    <property type="match status" value="2"/>
</dbReference>
<dbReference type="Proteomes" id="UP000323386">
    <property type="component" value="Unassembled WGS sequence"/>
</dbReference>
<protein>
    <recommendedName>
        <fullName evidence="4">DUF676 domain-containing protein</fullName>
    </recommendedName>
</protein>
<feature type="compositionally biased region" description="Low complexity" evidence="2">
    <location>
        <begin position="160"/>
        <end position="178"/>
    </location>
</feature>
<dbReference type="PANTHER" id="PTHR12482:SF62">
    <property type="entry name" value="LIPASE ROG1-RELATED"/>
    <property type="match status" value="1"/>
</dbReference>
<feature type="compositionally biased region" description="Acidic residues" evidence="2">
    <location>
        <begin position="437"/>
        <end position="448"/>
    </location>
</feature>
<evidence type="ECO:0000256" key="2">
    <source>
        <dbReference type="SAM" id="MobiDB-lite"/>
    </source>
</evidence>
<dbReference type="AlphaFoldDB" id="A0A5C3FDA5"/>
<evidence type="ECO:0000256" key="3">
    <source>
        <dbReference type="SAM" id="Phobius"/>
    </source>
</evidence>
<dbReference type="EMBL" id="OOIP01000027">
    <property type="protein sequence ID" value="SPO41441.1"/>
    <property type="molecule type" value="Genomic_DNA"/>
</dbReference>
<dbReference type="InterPro" id="IPR029058">
    <property type="entry name" value="AB_hydrolase_fold"/>
</dbReference>
<keyword evidence="3" id="KW-0812">Transmembrane</keyword>
<feature type="transmembrane region" description="Helical" evidence="3">
    <location>
        <begin position="388"/>
        <end position="408"/>
    </location>
</feature>
<feature type="compositionally biased region" description="Polar residues" evidence="2">
    <location>
        <begin position="60"/>
        <end position="71"/>
    </location>
</feature>
<dbReference type="Pfam" id="PF05057">
    <property type="entry name" value="DUF676"/>
    <property type="match status" value="1"/>
</dbReference>
<reference evidence="5 6" key="1">
    <citation type="submission" date="2018-03" db="EMBL/GenBank/DDBJ databases">
        <authorList>
            <person name="Guldener U."/>
        </authorList>
    </citation>
    <scope>NUCLEOTIDE SEQUENCE [LARGE SCALE GENOMIC DNA]</scope>
    <source>
        <strain evidence="5 6">DAOM196992</strain>
    </source>
</reference>
<dbReference type="PANTHER" id="PTHR12482">
    <property type="entry name" value="LIPASE ROG1-RELATED-RELATED"/>
    <property type="match status" value="1"/>
</dbReference>
<feature type="region of interest" description="Disordered" evidence="2">
    <location>
        <begin position="512"/>
        <end position="537"/>
    </location>
</feature>
<feature type="region of interest" description="Disordered" evidence="2">
    <location>
        <begin position="160"/>
        <end position="213"/>
    </location>
</feature>
<gene>
    <name evidence="5" type="ORF">PSFLO_06923</name>
</gene>
<feature type="region of interest" description="Disordered" evidence="2">
    <location>
        <begin position="42"/>
        <end position="71"/>
    </location>
</feature>